<sequence>MSLHIRIEHRSGLTNPELKWLRTKNVVQNVPPEPSAGTTAYSQLLYSPGVTVPSLQLMLDLITHGNDPRVMETNYRCYRTACSLHFHVALPASLDPARSNSSGSDTKRASQRLQSSVEAAVTQRSRQYKALQRSRELYREAGDAGKRVSSQNREA</sequence>
<name>A0ACC2GX20_DALPE</name>
<evidence type="ECO:0000313" key="2">
    <source>
        <dbReference type="Proteomes" id="UP001157502"/>
    </source>
</evidence>
<reference evidence="1" key="1">
    <citation type="submission" date="2021-05" db="EMBL/GenBank/DDBJ databases">
        <authorList>
            <person name="Pan Q."/>
            <person name="Jouanno E."/>
            <person name="Zahm M."/>
            <person name="Klopp C."/>
            <person name="Cabau C."/>
            <person name="Louis A."/>
            <person name="Berthelot C."/>
            <person name="Parey E."/>
            <person name="Roest Crollius H."/>
            <person name="Montfort J."/>
            <person name="Robinson-Rechavi M."/>
            <person name="Bouchez O."/>
            <person name="Lampietro C."/>
            <person name="Lopez Roques C."/>
            <person name="Donnadieu C."/>
            <person name="Postlethwait J."/>
            <person name="Bobe J."/>
            <person name="Dillon D."/>
            <person name="Chandos A."/>
            <person name="von Hippel F."/>
            <person name="Guiguen Y."/>
        </authorList>
    </citation>
    <scope>NUCLEOTIDE SEQUENCE</scope>
    <source>
        <strain evidence="1">YG-Jan2019</strain>
    </source>
</reference>
<evidence type="ECO:0000313" key="1">
    <source>
        <dbReference type="EMBL" id="KAJ8008067.1"/>
    </source>
</evidence>
<dbReference type="EMBL" id="CM055735">
    <property type="protein sequence ID" value="KAJ8008067.1"/>
    <property type="molecule type" value="Genomic_DNA"/>
</dbReference>
<protein>
    <submittedName>
        <fullName evidence="1">Uncharacterized protein</fullName>
    </submittedName>
</protein>
<gene>
    <name evidence="1" type="ORF">DPEC_G00100920</name>
</gene>
<keyword evidence="2" id="KW-1185">Reference proteome</keyword>
<comment type="caution">
    <text evidence="1">The sequence shown here is derived from an EMBL/GenBank/DDBJ whole genome shotgun (WGS) entry which is preliminary data.</text>
</comment>
<accession>A0ACC2GX20</accession>
<dbReference type="Proteomes" id="UP001157502">
    <property type="component" value="Chromosome 8"/>
</dbReference>
<organism evidence="1 2">
    <name type="scientific">Dallia pectoralis</name>
    <name type="common">Alaska blackfish</name>
    <dbReference type="NCBI Taxonomy" id="75939"/>
    <lineage>
        <taxon>Eukaryota</taxon>
        <taxon>Metazoa</taxon>
        <taxon>Chordata</taxon>
        <taxon>Craniata</taxon>
        <taxon>Vertebrata</taxon>
        <taxon>Euteleostomi</taxon>
        <taxon>Actinopterygii</taxon>
        <taxon>Neopterygii</taxon>
        <taxon>Teleostei</taxon>
        <taxon>Protacanthopterygii</taxon>
        <taxon>Esociformes</taxon>
        <taxon>Umbridae</taxon>
        <taxon>Dallia</taxon>
    </lineage>
</organism>
<proteinExistence type="predicted"/>